<evidence type="ECO:0000259" key="1">
    <source>
        <dbReference type="PROSITE" id="PS51186"/>
    </source>
</evidence>
<feature type="domain" description="N-acetyltransferase" evidence="1">
    <location>
        <begin position="1"/>
        <end position="87"/>
    </location>
</feature>
<accession>A0A6J4VPE0</accession>
<dbReference type="InterPro" id="IPR000182">
    <property type="entry name" value="GNAT_dom"/>
</dbReference>
<dbReference type="AlphaFoldDB" id="A0A6J4VPE0"/>
<dbReference type="SUPFAM" id="SSF55729">
    <property type="entry name" value="Acyl-CoA N-acyltransferases (Nat)"/>
    <property type="match status" value="1"/>
</dbReference>
<dbReference type="Pfam" id="PF00583">
    <property type="entry name" value="Acetyltransf_1"/>
    <property type="match status" value="1"/>
</dbReference>
<dbReference type="CDD" id="cd04301">
    <property type="entry name" value="NAT_SF"/>
    <property type="match status" value="1"/>
</dbReference>
<evidence type="ECO:0000313" key="2">
    <source>
        <dbReference type="EMBL" id="CAA9584740.1"/>
    </source>
</evidence>
<name>A0A6J4VPE0_9CYAN</name>
<gene>
    <name evidence="2" type="ORF">AVDCRST_MAG81-3542</name>
</gene>
<protein>
    <recommendedName>
        <fullName evidence="1">N-acetyltransferase domain-containing protein</fullName>
    </recommendedName>
</protein>
<sequence>MNHSLTENLCDTTSYGRHVWVYDLVTTSNARSKGYGRHLLAFVEEFAHQKNCKVVALSSGLERTVAHRFYEKHMNYEKPSYVFKKSL</sequence>
<dbReference type="InterPro" id="IPR016181">
    <property type="entry name" value="Acyl_CoA_acyltransferase"/>
</dbReference>
<reference evidence="2" key="1">
    <citation type="submission" date="2020-02" db="EMBL/GenBank/DDBJ databases">
        <authorList>
            <person name="Meier V. D."/>
        </authorList>
    </citation>
    <scope>NUCLEOTIDE SEQUENCE</scope>
    <source>
        <strain evidence="2">AVDCRST_MAG81</strain>
    </source>
</reference>
<dbReference type="EMBL" id="CADCWO010000193">
    <property type="protein sequence ID" value="CAA9584740.1"/>
    <property type="molecule type" value="Genomic_DNA"/>
</dbReference>
<dbReference type="Gene3D" id="3.40.630.30">
    <property type="match status" value="1"/>
</dbReference>
<organism evidence="2">
    <name type="scientific">uncultured Synechococcales cyanobacterium</name>
    <dbReference type="NCBI Taxonomy" id="1936017"/>
    <lineage>
        <taxon>Bacteria</taxon>
        <taxon>Bacillati</taxon>
        <taxon>Cyanobacteriota</taxon>
        <taxon>Cyanophyceae</taxon>
        <taxon>Synechococcales</taxon>
        <taxon>environmental samples</taxon>
    </lineage>
</organism>
<dbReference type="PROSITE" id="PS51186">
    <property type="entry name" value="GNAT"/>
    <property type="match status" value="1"/>
</dbReference>
<proteinExistence type="predicted"/>
<dbReference type="GO" id="GO:0016747">
    <property type="term" value="F:acyltransferase activity, transferring groups other than amino-acyl groups"/>
    <property type="evidence" value="ECO:0007669"/>
    <property type="project" value="InterPro"/>
</dbReference>